<dbReference type="PANTHER" id="PTHR48182:SF2">
    <property type="entry name" value="PROTEIN SERAC1"/>
    <property type="match status" value="1"/>
</dbReference>
<evidence type="ECO:0000256" key="5">
    <source>
        <dbReference type="ARBA" id="ARBA00023128"/>
    </source>
</evidence>
<dbReference type="GO" id="GO:0016020">
    <property type="term" value="C:membrane"/>
    <property type="evidence" value="ECO:0007669"/>
    <property type="project" value="UniProtKB-SubCell"/>
</dbReference>
<reference evidence="7 8" key="1">
    <citation type="submission" date="2024-09" db="EMBL/GenBank/DDBJ databases">
        <title>Chromosome-scale assembly of Riccia fluitans.</title>
        <authorList>
            <person name="Paukszto L."/>
            <person name="Sawicki J."/>
            <person name="Karawczyk K."/>
            <person name="Piernik-Szablinska J."/>
            <person name="Szczecinska M."/>
            <person name="Mazdziarz M."/>
        </authorList>
    </citation>
    <scope>NUCLEOTIDE SEQUENCE [LARGE SCALE GENOMIC DNA]</scope>
    <source>
        <strain evidence="7">Rf_01</strain>
        <tissue evidence="7">Aerial parts of the thallus</tissue>
    </source>
</reference>
<dbReference type="Gene3D" id="3.40.50.1820">
    <property type="entry name" value="alpha/beta hydrolase"/>
    <property type="match status" value="1"/>
</dbReference>
<dbReference type="GO" id="GO:0005739">
    <property type="term" value="C:mitochondrion"/>
    <property type="evidence" value="ECO:0007669"/>
    <property type="project" value="UniProtKB-SubCell"/>
</dbReference>
<proteinExistence type="predicted"/>
<organism evidence="7 8">
    <name type="scientific">Riccia fluitans</name>
    <dbReference type="NCBI Taxonomy" id="41844"/>
    <lineage>
        <taxon>Eukaryota</taxon>
        <taxon>Viridiplantae</taxon>
        <taxon>Streptophyta</taxon>
        <taxon>Embryophyta</taxon>
        <taxon>Marchantiophyta</taxon>
        <taxon>Marchantiopsida</taxon>
        <taxon>Marchantiidae</taxon>
        <taxon>Marchantiales</taxon>
        <taxon>Ricciaceae</taxon>
        <taxon>Riccia</taxon>
    </lineage>
</organism>
<dbReference type="GO" id="GO:0005783">
    <property type="term" value="C:endoplasmic reticulum"/>
    <property type="evidence" value="ECO:0007669"/>
    <property type="project" value="UniProtKB-SubCell"/>
</dbReference>
<dbReference type="AlphaFoldDB" id="A0ABD1YIS8"/>
<evidence type="ECO:0000256" key="1">
    <source>
        <dbReference type="ARBA" id="ARBA00004173"/>
    </source>
</evidence>
<dbReference type="EMBL" id="JBHFFA010000004">
    <property type="protein sequence ID" value="KAL2630575.1"/>
    <property type="molecule type" value="Genomic_DNA"/>
</dbReference>
<evidence type="ECO:0008006" key="9">
    <source>
        <dbReference type="Google" id="ProtNLM"/>
    </source>
</evidence>
<keyword evidence="6" id="KW-0472">Membrane</keyword>
<keyword evidence="5" id="KW-0496">Mitochondrion</keyword>
<comment type="caution">
    <text evidence="7">The sequence shown here is derived from an EMBL/GenBank/DDBJ whole genome shotgun (WGS) entry which is preliminary data.</text>
</comment>
<evidence type="ECO:0000313" key="8">
    <source>
        <dbReference type="Proteomes" id="UP001605036"/>
    </source>
</evidence>
<sequence length="333" mass="37881">MFGGRFFRRRRTFSVGSLSDSSPKPSRYESSKQNDQVYLLRPGTNPQVDVVFFHGLPEKEKDAAETYWKIWTHRDDEENCWPITMLPENLMTKKKEDDSLGYDPRVLAVSWNSNLELPENVGNRETDEYLLTGNLTQNLILRDVSLGQDRPVILAGHDLGGILIKQFIVFVEKKAAVATGVDKEKLTKFLDNLGAVFFYSTPHSGSTAIQNVAKSLSKTTKNQMLQFMKVLGKEMGRVNQHFSNYRLSGNSRKFRTYAVTAIDLTQRRYFKDQLVCVEGSTRNGIDDSYWIFSDHYGVTRPDHPKSTILTMLSDSIVEAVDTFREKGISRAIG</sequence>
<evidence type="ECO:0000256" key="6">
    <source>
        <dbReference type="ARBA" id="ARBA00023136"/>
    </source>
</evidence>
<keyword evidence="8" id="KW-1185">Reference proteome</keyword>
<dbReference type="SUPFAM" id="SSF53474">
    <property type="entry name" value="alpha/beta-Hydrolases"/>
    <property type="match status" value="1"/>
</dbReference>
<gene>
    <name evidence="7" type="ORF">R1flu_015261</name>
</gene>
<name>A0ABD1YIS8_9MARC</name>
<dbReference type="Proteomes" id="UP001605036">
    <property type="component" value="Unassembled WGS sequence"/>
</dbReference>
<evidence type="ECO:0000256" key="4">
    <source>
        <dbReference type="ARBA" id="ARBA00022824"/>
    </source>
</evidence>
<accession>A0ABD1YIS8</accession>
<evidence type="ECO:0000256" key="2">
    <source>
        <dbReference type="ARBA" id="ARBA00004240"/>
    </source>
</evidence>
<evidence type="ECO:0000256" key="3">
    <source>
        <dbReference type="ARBA" id="ARBA00004370"/>
    </source>
</evidence>
<dbReference type="InterPro" id="IPR029058">
    <property type="entry name" value="AB_hydrolase_fold"/>
</dbReference>
<comment type="subcellular location">
    <subcellularLocation>
        <location evidence="2">Endoplasmic reticulum</location>
    </subcellularLocation>
    <subcellularLocation>
        <location evidence="3">Membrane</location>
    </subcellularLocation>
    <subcellularLocation>
        <location evidence="1">Mitochondrion</location>
    </subcellularLocation>
</comment>
<dbReference type="PANTHER" id="PTHR48182">
    <property type="entry name" value="PROTEIN SERAC1"/>
    <property type="match status" value="1"/>
</dbReference>
<protein>
    <recommendedName>
        <fullName evidence="9">DUF676 domain-containing protein</fullName>
    </recommendedName>
</protein>
<evidence type="ECO:0000313" key="7">
    <source>
        <dbReference type="EMBL" id="KAL2630575.1"/>
    </source>
</evidence>
<dbReference type="InterPro" id="IPR052374">
    <property type="entry name" value="SERAC1"/>
</dbReference>
<keyword evidence="4" id="KW-0256">Endoplasmic reticulum</keyword>